<dbReference type="AlphaFoldDB" id="A0A5N7MF32"/>
<evidence type="ECO:0000256" key="2">
    <source>
        <dbReference type="SAM" id="SignalP"/>
    </source>
</evidence>
<feature type="signal peptide" evidence="2">
    <location>
        <begin position="1"/>
        <end position="20"/>
    </location>
</feature>
<feature type="region of interest" description="Disordered" evidence="1">
    <location>
        <begin position="147"/>
        <end position="178"/>
    </location>
</feature>
<evidence type="ECO:0000256" key="1">
    <source>
        <dbReference type="SAM" id="MobiDB-lite"/>
    </source>
</evidence>
<dbReference type="EMBL" id="VOSK01000013">
    <property type="protein sequence ID" value="MPR24929.1"/>
    <property type="molecule type" value="Genomic_DNA"/>
</dbReference>
<keyword evidence="4" id="KW-1185">Reference proteome</keyword>
<accession>A0A5N7MF32</accession>
<feature type="chain" id="PRO_5030135349" evidence="2">
    <location>
        <begin position="21"/>
        <end position="178"/>
    </location>
</feature>
<keyword evidence="2" id="KW-0732">Signal</keyword>
<feature type="compositionally biased region" description="Polar residues" evidence="1">
    <location>
        <begin position="147"/>
        <end position="156"/>
    </location>
</feature>
<evidence type="ECO:0000313" key="4">
    <source>
        <dbReference type="Proteomes" id="UP000403266"/>
    </source>
</evidence>
<sequence>MAGMKHAGRLAAMVVTAALGACQGSFSGSPQGVPVVALESIDGAPTPIRTALVDELTSAATDRKVDLVGASAEARYRVRGYLSTSTEDGETKVAYVWDVFDSQKRRAKRLAGSSPAPASSISSLDKAALAKLAQASMDEIAEFLTASKSETVSETPATPEAPIQTAEVSGEEPPVAMQ</sequence>
<organism evidence="3 4">
    <name type="scientific">Microvirga tunisiensis</name>
    <dbReference type="NCBI Taxonomy" id="2108360"/>
    <lineage>
        <taxon>Bacteria</taxon>
        <taxon>Pseudomonadati</taxon>
        <taxon>Pseudomonadota</taxon>
        <taxon>Alphaproteobacteria</taxon>
        <taxon>Hyphomicrobiales</taxon>
        <taxon>Methylobacteriaceae</taxon>
        <taxon>Microvirga</taxon>
    </lineage>
</organism>
<dbReference type="RefSeq" id="WP_152710314.1">
    <property type="nucleotide sequence ID" value="NZ_VOSJ01000014.1"/>
</dbReference>
<dbReference type="Proteomes" id="UP000403266">
    <property type="component" value="Unassembled WGS sequence"/>
</dbReference>
<protein>
    <submittedName>
        <fullName evidence="3">Uncharacterized protein</fullName>
    </submittedName>
</protein>
<reference evidence="3 4" key="1">
    <citation type="journal article" date="2019" name="Syst. Appl. Microbiol.">
        <title>Microvirga tunisiensis sp. nov., a root nodule symbiotic bacterium isolated from Lupinus micranthus and L. luteus grown in Northern Tunisia.</title>
        <authorList>
            <person name="Msaddak A."/>
            <person name="Rejili M."/>
            <person name="Duran D."/>
            <person name="Mars M."/>
            <person name="Palacios J.M."/>
            <person name="Ruiz-Argueso T."/>
            <person name="Rey L."/>
            <person name="Imperial J."/>
        </authorList>
    </citation>
    <scope>NUCLEOTIDE SEQUENCE [LARGE SCALE GENOMIC DNA]</scope>
    <source>
        <strain evidence="3 4">Lmie10</strain>
    </source>
</reference>
<name>A0A5N7MF32_9HYPH</name>
<evidence type="ECO:0000313" key="3">
    <source>
        <dbReference type="EMBL" id="MPR24929.1"/>
    </source>
</evidence>
<gene>
    <name evidence="3" type="ORF">FS320_06690</name>
</gene>
<dbReference type="OrthoDB" id="8452331at2"/>
<dbReference type="PROSITE" id="PS51257">
    <property type="entry name" value="PROKAR_LIPOPROTEIN"/>
    <property type="match status" value="1"/>
</dbReference>
<comment type="caution">
    <text evidence="3">The sequence shown here is derived from an EMBL/GenBank/DDBJ whole genome shotgun (WGS) entry which is preliminary data.</text>
</comment>
<proteinExistence type="predicted"/>